<reference evidence="1" key="1">
    <citation type="submission" date="2023-10" db="EMBL/GenBank/DDBJ databases">
        <title>Genome assembly of Pristionchus species.</title>
        <authorList>
            <person name="Yoshida K."/>
            <person name="Sommer R.J."/>
        </authorList>
    </citation>
    <scope>NUCLEOTIDE SEQUENCE</scope>
    <source>
        <strain evidence="1">RS0144</strain>
    </source>
</reference>
<dbReference type="AlphaFoldDB" id="A0AAV5SDQ8"/>
<keyword evidence="2" id="KW-1185">Reference proteome</keyword>
<dbReference type="Proteomes" id="UP001432027">
    <property type="component" value="Unassembled WGS sequence"/>
</dbReference>
<organism evidence="1 2">
    <name type="scientific">Pristionchus entomophagus</name>
    <dbReference type="NCBI Taxonomy" id="358040"/>
    <lineage>
        <taxon>Eukaryota</taxon>
        <taxon>Metazoa</taxon>
        <taxon>Ecdysozoa</taxon>
        <taxon>Nematoda</taxon>
        <taxon>Chromadorea</taxon>
        <taxon>Rhabditida</taxon>
        <taxon>Rhabditina</taxon>
        <taxon>Diplogasteromorpha</taxon>
        <taxon>Diplogasteroidea</taxon>
        <taxon>Neodiplogasteridae</taxon>
        <taxon>Pristionchus</taxon>
    </lineage>
</organism>
<sequence>DLSPFLDELLPAIMRAARDGNEDPIDWWDLMEKKEIALKTLSCVIEAVGRRTVHEHLSKKEIAQIEEMLPTANTTEPISILACSYADKSAFVELGDFPVGDEETGDNDVDVFGQCRSEEGAEVEQSMK</sequence>
<name>A0AAV5SDQ8_9BILA</name>
<feature type="non-terminal residue" evidence="1">
    <location>
        <position position="128"/>
    </location>
</feature>
<feature type="non-terminal residue" evidence="1">
    <location>
        <position position="1"/>
    </location>
</feature>
<comment type="caution">
    <text evidence="1">The sequence shown here is derived from an EMBL/GenBank/DDBJ whole genome shotgun (WGS) entry which is preliminary data.</text>
</comment>
<protein>
    <recommendedName>
        <fullName evidence="3">HAT C-terminal dimerisation domain-containing protein</fullName>
    </recommendedName>
</protein>
<proteinExistence type="predicted"/>
<evidence type="ECO:0008006" key="3">
    <source>
        <dbReference type="Google" id="ProtNLM"/>
    </source>
</evidence>
<evidence type="ECO:0000313" key="2">
    <source>
        <dbReference type="Proteomes" id="UP001432027"/>
    </source>
</evidence>
<accession>A0AAV5SDQ8</accession>
<gene>
    <name evidence="1" type="ORF">PENTCL1PPCAC_3373</name>
</gene>
<evidence type="ECO:0000313" key="1">
    <source>
        <dbReference type="EMBL" id="GMS81198.1"/>
    </source>
</evidence>
<dbReference type="EMBL" id="BTSX01000001">
    <property type="protein sequence ID" value="GMS81198.1"/>
    <property type="molecule type" value="Genomic_DNA"/>
</dbReference>